<evidence type="ECO:0000259" key="2">
    <source>
        <dbReference type="Pfam" id="PF03967"/>
    </source>
</evidence>
<dbReference type="Gene3D" id="4.10.540.10">
    <property type="entry name" value="Photosynthetic reaction centre, H subunit, N-terminal domain"/>
    <property type="match status" value="1"/>
</dbReference>
<dbReference type="OrthoDB" id="8557487at2"/>
<dbReference type="GO" id="GO:0030077">
    <property type="term" value="C:plasma membrane light-harvesting complex"/>
    <property type="evidence" value="ECO:0007669"/>
    <property type="project" value="InterPro"/>
</dbReference>
<dbReference type="InterPro" id="IPR027275">
    <property type="entry name" value="PRC-brl_dom"/>
</dbReference>
<keyword evidence="5" id="KW-1185">Reference proteome</keyword>
<feature type="transmembrane region" description="Helical" evidence="1">
    <location>
        <begin position="12"/>
        <end position="31"/>
    </location>
</feature>
<dbReference type="SUPFAM" id="SSF50346">
    <property type="entry name" value="PRC-barrel domain"/>
    <property type="match status" value="1"/>
</dbReference>
<dbReference type="InterPro" id="IPR015810">
    <property type="entry name" value="Photo_RC_H_N"/>
</dbReference>
<evidence type="ECO:0000313" key="5">
    <source>
        <dbReference type="Proteomes" id="UP000268192"/>
    </source>
</evidence>
<dbReference type="RefSeq" id="WP_126008254.1">
    <property type="nucleotide sequence ID" value="NZ_CP032509.1"/>
</dbReference>
<sequence>MEIGAITGYMDVAQLALYAFWLFFAGLIFYIRREDRREGYPLERDPTGEIHRPNELLMAEPKTFFRPHGAGPYTVPNNKRDNRPIAAARLAPWPGAPLTPTGNPLIDGVGPAAWAERDDRPDMTHDGRLRIVPWSSDTHFMIATGDFDPRGLPVIAVDRRQVATVTDLWVDRAEHMVRYLEVELTGGRHVLVPHNLARIKKTQVDVKSLTSAQFADVPGLKAMDRITLLEEDKIMAYFAGGHLYAIPERLEPLI</sequence>
<reference evidence="4 5" key="1">
    <citation type="submission" date="2018-09" db="EMBL/GenBank/DDBJ databases">
        <title>Marinorhizobium profundi gen. nov., sp. nov., isolated from a deep-sea sediment sample from the New Britain Trench and proposal of Marinorhizobiaceae fam. nov. in the order Rhizobiales of the class Alphaproteobacteria.</title>
        <authorList>
            <person name="Cao J."/>
        </authorList>
    </citation>
    <scope>NUCLEOTIDE SEQUENCE [LARGE SCALE GENOMIC DNA]</scope>
    <source>
        <strain evidence="4 5">WS11</strain>
    </source>
</reference>
<dbReference type="Gene3D" id="3.90.50.10">
    <property type="entry name" value="Photosynthetic Reaction Center, subunit H, domain 2"/>
    <property type="match status" value="1"/>
</dbReference>
<evidence type="ECO:0000259" key="3">
    <source>
        <dbReference type="Pfam" id="PF05239"/>
    </source>
</evidence>
<dbReference type="AlphaFoldDB" id="A0A3Q8XM65"/>
<gene>
    <name evidence="4" type="primary">puhA</name>
    <name evidence="4" type="ORF">D5400_05015</name>
</gene>
<dbReference type="SUPFAM" id="SSF81490">
    <property type="entry name" value="Photosystem II reaction centre subunit H, transmembrane region"/>
    <property type="match status" value="1"/>
</dbReference>
<protein>
    <submittedName>
        <fullName evidence="4">Photosynthetic reaction center subunit H</fullName>
    </submittedName>
</protein>
<dbReference type="NCBIfam" id="TIGR01150">
    <property type="entry name" value="puhA"/>
    <property type="match status" value="1"/>
</dbReference>
<dbReference type="Pfam" id="PF03967">
    <property type="entry name" value="PRCH"/>
    <property type="match status" value="1"/>
</dbReference>
<dbReference type="InterPro" id="IPR005652">
    <property type="entry name" value="Photo_RC_H"/>
</dbReference>
<feature type="domain" description="Photosynthetic reaction centre H subunit N-terminal" evidence="2">
    <location>
        <begin position="5"/>
        <end position="134"/>
    </location>
</feature>
<dbReference type="InterPro" id="IPR011033">
    <property type="entry name" value="PRC_barrel-like_sf"/>
</dbReference>
<dbReference type="Proteomes" id="UP000268192">
    <property type="component" value="Chromosome"/>
</dbReference>
<evidence type="ECO:0000313" key="4">
    <source>
        <dbReference type="EMBL" id="AZN70719.1"/>
    </source>
</evidence>
<organism evidence="4 5">
    <name type="scientific">Georhizobium profundi</name>
    <dbReference type="NCBI Taxonomy" id="2341112"/>
    <lineage>
        <taxon>Bacteria</taxon>
        <taxon>Pseudomonadati</taxon>
        <taxon>Pseudomonadota</taxon>
        <taxon>Alphaproteobacteria</taxon>
        <taxon>Hyphomicrobiales</taxon>
        <taxon>Rhizobiaceae</taxon>
        <taxon>Georhizobium</taxon>
    </lineage>
</organism>
<accession>A0A3Q8XM65</accession>
<dbReference type="InterPro" id="IPR014747">
    <property type="entry name" value="Bac_photo_RC_H_C"/>
</dbReference>
<dbReference type="InterPro" id="IPR037097">
    <property type="entry name" value="Photo_RC_H_N_sf"/>
</dbReference>
<dbReference type="Pfam" id="PF05239">
    <property type="entry name" value="PRC"/>
    <property type="match status" value="1"/>
</dbReference>
<name>A0A3Q8XM65_9HYPH</name>
<dbReference type="EMBL" id="CP032509">
    <property type="protein sequence ID" value="AZN70719.1"/>
    <property type="molecule type" value="Genomic_DNA"/>
</dbReference>
<keyword evidence="1" id="KW-0812">Transmembrane</keyword>
<evidence type="ECO:0000256" key="1">
    <source>
        <dbReference type="SAM" id="Phobius"/>
    </source>
</evidence>
<feature type="domain" description="PRC-barrel" evidence="3">
    <location>
        <begin position="148"/>
        <end position="208"/>
    </location>
</feature>
<dbReference type="GO" id="GO:0019684">
    <property type="term" value="P:photosynthesis, light reaction"/>
    <property type="evidence" value="ECO:0007669"/>
    <property type="project" value="InterPro"/>
</dbReference>
<dbReference type="KEGG" id="abaw:D5400_05015"/>
<keyword evidence="1" id="KW-1133">Transmembrane helix</keyword>
<keyword evidence="1" id="KW-0472">Membrane</keyword>
<proteinExistence type="predicted"/>